<organism evidence="3 4">
    <name type="scientific">Ascosphaera apis ARSEF 7405</name>
    <dbReference type="NCBI Taxonomy" id="392613"/>
    <lineage>
        <taxon>Eukaryota</taxon>
        <taxon>Fungi</taxon>
        <taxon>Dikarya</taxon>
        <taxon>Ascomycota</taxon>
        <taxon>Pezizomycotina</taxon>
        <taxon>Eurotiomycetes</taxon>
        <taxon>Eurotiomycetidae</taxon>
        <taxon>Onygenales</taxon>
        <taxon>Ascosphaeraceae</taxon>
        <taxon>Ascosphaera</taxon>
    </lineage>
</organism>
<feature type="compositionally biased region" description="Polar residues" evidence="2">
    <location>
        <begin position="1"/>
        <end position="11"/>
    </location>
</feature>
<dbReference type="EMBL" id="AZGZ01000025">
    <property type="protein sequence ID" value="KZZ88562.1"/>
    <property type="molecule type" value="Genomic_DNA"/>
</dbReference>
<dbReference type="GO" id="GO:0001181">
    <property type="term" value="F:RNA polymerase I general transcription initiation factor activity"/>
    <property type="evidence" value="ECO:0007669"/>
    <property type="project" value="InterPro"/>
</dbReference>
<evidence type="ECO:0000313" key="3">
    <source>
        <dbReference type="EMBL" id="KZZ88562.1"/>
    </source>
</evidence>
<dbReference type="Proteomes" id="UP000242877">
    <property type="component" value="Unassembled WGS sequence"/>
</dbReference>
<keyword evidence="4" id="KW-1185">Reference proteome</keyword>
<feature type="region of interest" description="Disordered" evidence="2">
    <location>
        <begin position="1"/>
        <end position="110"/>
    </location>
</feature>
<feature type="compositionally biased region" description="Acidic residues" evidence="2">
    <location>
        <begin position="359"/>
        <end position="375"/>
    </location>
</feature>
<dbReference type="PANTHER" id="PTHR12790:SF0">
    <property type="entry name" value="RNA POLYMERASE I-SPECIFIC TRANSCRIPTION INITIATION FACTOR RRN3-RELATED"/>
    <property type="match status" value="1"/>
</dbReference>
<evidence type="ECO:0000256" key="1">
    <source>
        <dbReference type="ARBA" id="ARBA00010098"/>
    </source>
</evidence>
<dbReference type="GO" id="GO:0001042">
    <property type="term" value="F:RNA polymerase I core binding"/>
    <property type="evidence" value="ECO:0007669"/>
    <property type="project" value="TreeGrafter"/>
</dbReference>
<comment type="caution">
    <text evidence="3">The sequence shown here is derived from an EMBL/GenBank/DDBJ whole genome shotgun (WGS) entry which is preliminary data.</text>
</comment>
<feature type="compositionally biased region" description="Low complexity" evidence="2">
    <location>
        <begin position="19"/>
        <end position="36"/>
    </location>
</feature>
<feature type="compositionally biased region" description="Acidic residues" evidence="2">
    <location>
        <begin position="77"/>
        <end position="93"/>
    </location>
</feature>
<protein>
    <submittedName>
        <fullName evidence="3">Ribosomal DNA transcription factor Rrn3</fullName>
    </submittedName>
</protein>
<dbReference type="GO" id="GO:0005634">
    <property type="term" value="C:nucleus"/>
    <property type="evidence" value="ECO:0007669"/>
    <property type="project" value="TreeGrafter"/>
</dbReference>
<feature type="region of interest" description="Disordered" evidence="2">
    <location>
        <begin position="721"/>
        <end position="793"/>
    </location>
</feature>
<dbReference type="PANTHER" id="PTHR12790">
    <property type="entry name" value="TRANSCRIPTION INITIATION FACTOR IA RRN3"/>
    <property type="match status" value="1"/>
</dbReference>
<dbReference type="VEuPathDB" id="FungiDB:AAP_04885"/>
<gene>
    <name evidence="3" type="ORF">AAP_04885</name>
</gene>
<dbReference type="InterPro" id="IPR007991">
    <property type="entry name" value="RNA_pol_I_trans_ini_fac_RRN3"/>
</dbReference>
<name>A0A167W9J2_9EURO</name>
<feature type="region of interest" description="Disordered" evidence="2">
    <location>
        <begin position="359"/>
        <end position="405"/>
    </location>
</feature>
<feature type="compositionally biased region" description="Acidic residues" evidence="2">
    <location>
        <begin position="729"/>
        <end position="752"/>
    </location>
</feature>
<feature type="compositionally biased region" description="Acidic residues" evidence="2">
    <location>
        <begin position="782"/>
        <end position="793"/>
    </location>
</feature>
<reference evidence="3 4" key="1">
    <citation type="journal article" date="2016" name="Genome Biol. Evol.">
        <title>Divergent and convergent evolution of fungal pathogenicity.</title>
        <authorList>
            <person name="Shang Y."/>
            <person name="Xiao G."/>
            <person name="Zheng P."/>
            <person name="Cen K."/>
            <person name="Zhan S."/>
            <person name="Wang C."/>
        </authorList>
    </citation>
    <scope>NUCLEOTIDE SEQUENCE [LARGE SCALE GENOMIC DNA]</scope>
    <source>
        <strain evidence="3 4">ARSEF 7405</strain>
    </source>
</reference>
<evidence type="ECO:0000256" key="2">
    <source>
        <dbReference type="SAM" id="MobiDB-lite"/>
    </source>
</evidence>
<dbReference type="GO" id="GO:0006361">
    <property type="term" value="P:transcription initiation at RNA polymerase I promoter"/>
    <property type="evidence" value="ECO:0007669"/>
    <property type="project" value="InterPro"/>
</dbReference>
<feature type="compositionally biased region" description="Basic and acidic residues" evidence="2">
    <location>
        <begin position="754"/>
        <end position="773"/>
    </location>
</feature>
<dbReference type="Pfam" id="PF05327">
    <property type="entry name" value="RRN3"/>
    <property type="match status" value="1"/>
</dbReference>
<dbReference type="AlphaFoldDB" id="A0A167W9J2"/>
<comment type="similarity">
    <text evidence="1">Belongs to the RRN3 family.</text>
</comment>
<sequence length="793" mass="88712">MDTPTQQTPRPRSSLLRDPTSSALSSSVLNSTPSTARPAKSILKNSFSRSTPTTESPSIMSRKRKRASDKTSWSSSADEDDGEEVEGTQEESDTTPVSSPVTKSAKKRKVTWEDGILSPSPSSLYPSSPVKEKSLALIREEVRRAIFRHKESGDSEAYDRVKELFTIDPKKWDENDEDAQKPPTTTTLKNHLFGLLANVAALDGSCSTLVQAVLDSEWLGRDDDYVKLFVKFLGTLTAARGGYLNSVLKKLASSLKEVPHEVRHLPDHESVNVRTVYSRVHLGLSYILQLVPSATGALSPILATCFPQDVEPVKSHIAYTLNLIKIIDYAPQLRSDTLALIVERLIKIDVQVQIDMDDFEDDANEGDLDTEEERPGDDANQTLPTPESLAFSDESDNDSDNESILSAEDLDPELARIQRSKEYYQKIDYMIDILFSYYASAFSNGDEKTNDDTHDLLLAHFRAIILPTYRSRYSQFLLFHFSQSNAVLVDRFATACIEIIMDRGETPVLRQYAAAYLASFVARGAHVSSEVVRDVFQLLGGHMQILRADYEAANGGRSAGPDLRRYAPFYAIAQALMYIFCFRWRDLTTAAIDGNIPLDTLELDDVVFPPEIREFMHAAVFSKLNPLKVCAPSIVTEFARLSHHLNFLYVHSIIERNKRIHLSRTSNAFRALDSKFAQAEREEGGEAEFGTQMSGYFPFDPYKLKRSGRWVDGDYIEYKGIPGVHESQTETETETETEAETDTEAEATDAEPEATAKRDGQTMMKNEEKEIEHIATGSDTDSTSDSESEEEQD</sequence>
<feature type="compositionally biased region" description="Polar residues" evidence="2">
    <location>
        <begin position="43"/>
        <end position="59"/>
    </location>
</feature>
<proteinExistence type="inferred from homology"/>
<dbReference type="OrthoDB" id="26970at2759"/>
<accession>A0A167W9J2</accession>
<evidence type="ECO:0000313" key="4">
    <source>
        <dbReference type="Proteomes" id="UP000242877"/>
    </source>
</evidence>